<organism evidence="1 2">
    <name type="scientific">Paludibacterium denitrificans</name>
    <dbReference type="NCBI Taxonomy" id="2675226"/>
    <lineage>
        <taxon>Bacteria</taxon>
        <taxon>Pseudomonadati</taxon>
        <taxon>Pseudomonadota</taxon>
        <taxon>Betaproteobacteria</taxon>
        <taxon>Neisseriales</taxon>
        <taxon>Chromobacteriaceae</taxon>
        <taxon>Paludibacterium</taxon>
    </lineage>
</organism>
<dbReference type="AlphaFoldDB" id="A0A844GAF9"/>
<evidence type="ECO:0000313" key="1">
    <source>
        <dbReference type="EMBL" id="MTD32281.1"/>
    </source>
</evidence>
<protein>
    <submittedName>
        <fullName evidence="1">Uncharacterized protein</fullName>
    </submittedName>
</protein>
<sequence>MKNTTIMQRLALLVLVPLLVLTLSSGIQVWQAWQSYQSAGQTRELIALSVKIGNLVHALQVERGSTA</sequence>
<comment type="caution">
    <text evidence="1">The sequence shown here is derived from an EMBL/GenBank/DDBJ whole genome shotgun (WGS) entry which is preliminary data.</text>
</comment>
<name>A0A844GAF9_9NEIS</name>
<gene>
    <name evidence="1" type="ORF">GKE73_00085</name>
</gene>
<keyword evidence="2" id="KW-1185">Reference proteome</keyword>
<dbReference type="EMBL" id="WLYX01000001">
    <property type="protein sequence ID" value="MTD32281.1"/>
    <property type="molecule type" value="Genomic_DNA"/>
</dbReference>
<dbReference type="RefSeq" id="WP_230368599.1">
    <property type="nucleotide sequence ID" value="NZ_WLYX01000001.1"/>
</dbReference>
<accession>A0A844GAF9</accession>
<dbReference type="Proteomes" id="UP000446658">
    <property type="component" value="Unassembled WGS sequence"/>
</dbReference>
<reference evidence="1 2" key="1">
    <citation type="submission" date="2019-11" db="EMBL/GenBank/DDBJ databases">
        <title>Draft genome sequence of Paludibacterium sp. dN18-1.</title>
        <authorList>
            <person name="Im W.-T."/>
        </authorList>
    </citation>
    <scope>NUCLEOTIDE SEQUENCE [LARGE SCALE GENOMIC DNA]</scope>
    <source>
        <strain evidence="2">dN 18-1</strain>
    </source>
</reference>
<evidence type="ECO:0000313" key="2">
    <source>
        <dbReference type="Proteomes" id="UP000446658"/>
    </source>
</evidence>
<proteinExistence type="predicted"/>